<sequence>MSALPIAAGAPTRRRTPRSVLISAWAVPVLVLGQFSMLAIVPVVLVLVGTLRHRDLRSLRPYSAALAAIYATPLAIWIVRPDGAPSLSKDMHPAFLVLIVVAAAALLVALHTRRTTSEEIR</sequence>
<keyword evidence="3" id="KW-1185">Reference proteome</keyword>
<name>A0A510V9S0_9CELL</name>
<evidence type="ECO:0000313" key="3">
    <source>
        <dbReference type="Proteomes" id="UP000321118"/>
    </source>
</evidence>
<dbReference type="RefSeq" id="WP_146931483.1">
    <property type="nucleotide sequence ID" value="NZ_BJUB01000017.1"/>
</dbReference>
<proteinExistence type="predicted"/>
<dbReference type="Proteomes" id="UP000321118">
    <property type="component" value="Unassembled WGS sequence"/>
</dbReference>
<feature type="transmembrane region" description="Helical" evidence="1">
    <location>
        <begin position="59"/>
        <end position="79"/>
    </location>
</feature>
<feature type="transmembrane region" description="Helical" evidence="1">
    <location>
        <begin position="91"/>
        <end position="111"/>
    </location>
</feature>
<comment type="caution">
    <text evidence="2">The sequence shown here is derived from an EMBL/GenBank/DDBJ whole genome shotgun (WGS) entry which is preliminary data.</text>
</comment>
<accession>A0A510V9S0</accession>
<dbReference type="AlphaFoldDB" id="A0A510V9S0"/>
<dbReference type="EMBL" id="BJUB01000017">
    <property type="protein sequence ID" value="GEK23496.1"/>
    <property type="molecule type" value="Genomic_DNA"/>
</dbReference>
<protein>
    <submittedName>
        <fullName evidence="2">Uncharacterized protein</fullName>
    </submittedName>
</protein>
<dbReference type="OrthoDB" id="5122469at2"/>
<feature type="transmembrane region" description="Helical" evidence="1">
    <location>
        <begin position="20"/>
        <end position="47"/>
    </location>
</feature>
<keyword evidence="1" id="KW-0472">Membrane</keyword>
<gene>
    <name evidence="2" type="ORF">CXY01_40160</name>
</gene>
<evidence type="ECO:0000256" key="1">
    <source>
        <dbReference type="SAM" id="Phobius"/>
    </source>
</evidence>
<keyword evidence="1" id="KW-1133">Transmembrane helix</keyword>
<keyword evidence="1" id="KW-0812">Transmembrane</keyword>
<reference evidence="2 3" key="1">
    <citation type="submission" date="2019-07" db="EMBL/GenBank/DDBJ databases">
        <title>Whole genome shotgun sequence of Cellulomonas xylanilytica NBRC 101102.</title>
        <authorList>
            <person name="Hosoyama A."/>
            <person name="Uohara A."/>
            <person name="Ohji S."/>
            <person name="Ichikawa N."/>
        </authorList>
    </citation>
    <scope>NUCLEOTIDE SEQUENCE [LARGE SCALE GENOMIC DNA]</scope>
    <source>
        <strain evidence="2 3">NBRC 101102</strain>
    </source>
</reference>
<evidence type="ECO:0000313" key="2">
    <source>
        <dbReference type="EMBL" id="GEK23496.1"/>
    </source>
</evidence>
<organism evidence="2 3">
    <name type="scientific">Cellulomonas xylanilytica</name>
    <dbReference type="NCBI Taxonomy" id="233583"/>
    <lineage>
        <taxon>Bacteria</taxon>
        <taxon>Bacillati</taxon>
        <taxon>Actinomycetota</taxon>
        <taxon>Actinomycetes</taxon>
        <taxon>Micrococcales</taxon>
        <taxon>Cellulomonadaceae</taxon>
        <taxon>Cellulomonas</taxon>
    </lineage>
</organism>